<dbReference type="GO" id="GO:0003677">
    <property type="term" value="F:DNA binding"/>
    <property type="evidence" value="ECO:0007669"/>
    <property type="project" value="InterPro"/>
</dbReference>
<dbReference type="Pfam" id="PF22232">
    <property type="entry name" value="TraI_hel_assoc_N"/>
    <property type="match status" value="1"/>
</dbReference>
<dbReference type="EMBL" id="KY555069">
    <property type="protein sequence ID" value="ASD49237.1"/>
    <property type="molecule type" value="Genomic_DNA"/>
</dbReference>
<dbReference type="SUPFAM" id="SSF55464">
    <property type="entry name" value="Origin of replication-binding domain, RBD-like"/>
    <property type="match status" value="1"/>
</dbReference>
<proteinExistence type="predicted"/>
<name>A0A1Z3MN87_AERSS</name>
<feature type="domain" description="TraI N-terminal subdomain" evidence="3">
    <location>
        <begin position="579"/>
        <end position="628"/>
    </location>
</feature>
<dbReference type="InterPro" id="IPR014059">
    <property type="entry name" value="TraI/TrwC_relax"/>
</dbReference>
<dbReference type="NCBIfam" id="NF041492">
    <property type="entry name" value="MobF"/>
    <property type="match status" value="1"/>
</dbReference>
<dbReference type="GO" id="GO:0005524">
    <property type="term" value="F:ATP binding"/>
    <property type="evidence" value="ECO:0007669"/>
    <property type="project" value="InterPro"/>
</dbReference>
<dbReference type="Gene3D" id="3.40.50.300">
    <property type="entry name" value="P-loop containing nucleotide triphosphate hydrolases"/>
    <property type="match status" value="1"/>
</dbReference>
<dbReference type="Pfam" id="PF18340">
    <property type="entry name" value="TraI_2B"/>
    <property type="match status" value="1"/>
</dbReference>
<evidence type="ECO:0000259" key="3">
    <source>
        <dbReference type="Pfam" id="PF18272"/>
    </source>
</evidence>
<feature type="domain" description="TraI helicase-associated ssDBD N-terminal" evidence="5">
    <location>
        <begin position="443"/>
        <end position="540"/>
    </location>
</feature>
<organism evidence="6">
    <name type="scientific">Aeromonas salmonicida subsp. salmonicida</name>
    <dbReference type="NCBI Taxonomy" id="29491"/>
    <lineage>
        <taxon>Bacteria</taxon>
        <taxon>Pseudomonadati</taxon>
        <taxon>Pseudomonadota</taxon>
        <taxon>Gammaproteobacteria</taxon>
        <taxon>Aeromonadales</taxon>
        <taxon>Aeromonadaceae</taxon>
        <taxon>Aeromonas</taxon>
    </lineage>
</organism>
<evidence type="ECO:0000259" key="5">
    <source>
        <dbReference type="Pfam" id="PF22232"/>
    </source>
</evidence>
<dbReference type="Pfam" id="PF18272">
    <property type="entry name" value="ssDNA_TraI_N"/>
    <property type="match status" value="1"/>
</dbReference>
<dbReference type="NCBIfam" id="NF010263">
    <property type="entry name" value="PRK13709.1"/>
    <property type="match status" value="1"/>
</dbReference>
<dbReference type="InterPro" id="IPR014862">
    <property type="entry name" value="TrwC"/>
</dbReference>
<dbReference type="CDD" id="cd17933">
    <property type="entry name" value="DEXSc_RecD-like"/>
    <property type="match status" value="1"/>
</dbReference>
<dbReference type="RefSeq" id="WP_172691546.1">
    <property type="nucleotide sequence ID" value="NZ_CP085534.1"/>
</dbReference>
<geneLocation type="plasmid" evidence="6">
    <name>pAsa5</name>
</geneLocation>
<evidence type="ECO:0000259" key="2">
    <source>
        <dbReference type="Pfam" id="PF08751"/>
    </source>
</evidence>
<dbReference type="NCBIfam" id="TIGR02686">
    <property type="entry name" value="relax_trwC"/>
    <property type="match status" value="1"/>
</dbReference>
<feature type="domain" description="TrwC relaxase" evidence="2">
    <location>
        <begin position="10"/>
        <end position="290"/>
    </location>
</feature>
<feature type="domain" description="TraI 2B/2B-like" evidence="4">
    <location>
        <begin position="637"/>
        <end position="716"/>
    </location>
</feature>
<dbReference type="InterPro" id="IPR054558">
    <property type="entry name" value="TraI_hel_assoc_DBD_N"/>
</dbReference>
<dbReference type="Pfam" id="PF07057">
    <property type="entry name" value="TraI_C"/>
    <property type="match status" value="1"/>
</dbReference>
<dbReference type="GO" id="GO:0003678">
    <property type="term" value="F:DNA helicase activity"/>
    <property type="evidence" value="ECO:0007669"/>
    <property type="project" value="InterPro"/>
</dbReference>
<reference evidence="6" key="1">
    <citation type="submission" date="2017-01" db="EMBL/GenBank/DDBJ databases">
        <title>Plasmid composition in Aeromonas salmonicida subsp. salmonicida 01-B526 unravels unsuspected type three secretion system loss patterns.</title>
        <authorList>
            <person name="Tanaka K.H."/>
            <person name="Vincent A.T."/>
            <person name="Emond-Rheault J.-G."/>
            <person name="Adamczuk M."/>
            <person name="Frenette M."/>
            <person name="Charette S.J."/>
        </authorList>
    </citation>
    <scope>NUCLEOTIDE SEQUENCE</scope>
    <source>
        <strain evidence="6">01-B526</strain>
        <plasmid evidence="6">pAsa5</plasmid>
    </source>
</reference>
<keyword evidence="6" id="KW-0614">Plasmid</keyword>
<protein>
    <submittedName>
        <fullName evidence="6">IncF plasmid conjugative transfer DNA-nicking and unwinding protein TraI</fullName>
    </submittedName>
</protein>
<dbReference type="InterPro" id="IPR040668">
    <property type="entry name" value="TraI_2B"/>
</dbReference>
<dbReference type="SUPFAM" id="SSF52540">
    <property type="entry name" value="P-loop containing nucleoside triphosphate hydrolases"/>
    <property type="match status" value="2"/>
</dbReference>
<dbReference type="InterPro" id="IPR040987">
    <property type="entry name" value="TraI_N"/>
</dbReference>
<dbReference type="GO" id="GO:0016818">
    <property type="term" value="F:hydrolase activity, acting on acid anhydrides, in phosphorus-containing anhydrides"/>
    <property type="evidence" value="ECO:0007669"/>
    <property type="project" value="InterPro"/>
</dbReference>
<accession>A0A1Z3MN87</accession>
<dbReference type="InterPro" id="IPR009767">
    <property type="entry name" value="DNA_helicase_TraI_C"/>
</dbReference>
<dbReference type="InterPro" id="IPR027417">
    <property type="entry name" value="P-loop_NTPase"/>
</dbReference>
<feature type="domain" description="DNA helicase TraI type C-terminal" evidence="1">
    <location>
        <begin position="1441"/>
        <end position="1598"/>
    </location>
</feature>
<sequence>MLSLSTIKGSAAYYAAEENYYAMGELESVWMGEGADRLGLSGPIDGADRLGLSGPIDGATLDAIAQGKLPDGTELSRIVDGKQTHRTGYDLTFSAPKSVSVMALVAGDERFLAAHHHAVAVAMKEVEALASTRIMTDGVSRTETTGNIVAGLYTHDTSRELDPQLHTHSLVLNATWAEGKWRALASDTKTNHGFYEAMLANQIAIGKVYRHALRQDIEAMGFETEVTGKHGMWELKGVPTEPFSQRSQQINEAVGPDASPKSRDVAALDTRKDKAVADPDLLIADWRDRLGKAGFELPLYLAKADERAQGYTVPTPAGTDITQAVSQAISILSDKKVQFSYSELLAATVSQLPAEQGLITQAREGIEQAIGRERLIPLDKEKGIFTSDIHLLNELSIAQLANEFNKRPPIATFAERATPRDRPYADAYSVLAQDKAPLAILSGRGGMAQTIERMEDAVLMASEQGREVTILASDNRSARLLAQSQPLAGNIAPRHTLNAATVFAPHSTLIVEQAESLTLKETLLILEKARASDVQVLMLDSERQRGVGNALSVLKQASVPQYRFYDAPNIEATVQSVPDKPARFDALAQDYAHRLQQGEQVVAQVSGTRDQQQLTSYIRSVLRDSGQLHGQDHTLNVLAPVWLDSKTRHQRDTYREGMVMERWDDKGKTMDRYRIDLVADKTHSLVLANEQGEKHTIKIRALDSNWSLFESKRIEVAAGDTLRVLGREAEGTLKAQQTLQVLDAAPGHLHLKTPTGELQLPTDRALKLDHNYVTGVGVTASQEATVLAAMSARQMSGTGLNQLARSGQHIHIYTPLDQMRAQSKLASHPQFQLASEKLKAHGDSDQLDTTLKQATASLHTAAEQALHLGLAQVEAKGIVFSTSSLLAAALDFAPATPIDSISAVLDDKLAKGDLLPVPGKRGDVVSRASFDMEKFIIATIAQGKGTATPYLQQVPDPQLAGLTPGQAQSTRLILESNDQFIAIQGYAGVGKTTQFKAVLSALDTLPPKQRPTVVGIGPTHRAVHEMQSTGVKAQTLASFLSESRLQAMAGEQQDHSRTLFLVDESSMIGNRDMAEFYQRVAASGARVVSSGDTAQLKAISSGAPFQLMQERSAVDVAVMKEIVRQRPELKPAIYSLIDGNLTQSLAQREAVQPGVVPRDPANEPDAWTPDRSVIEAKNPAELVVKDYASRTRLTRDNTMVIVHLNEVRHGINAAIHQALFDKGELGPRQTSLTILDPVRIEENSLRSSEQVQKNALLGKVAVLDQHYYTISGIDPQAGTMTIKDNEGKVRLISNIENTAHDLAIYQPREIKVSEGDKIRFTRTVNEHGHVANSQWQVKRIEDNGAIVLHDGNNEKTVRPDQFKEDQHIDLGYAITAYGAQGASSTYAIELQAIKGVNRNLITLSSAYVPASRAKEHMQTYTDDKEGWINLLNKNLKSQVSTAHDALEGDQIKGLKVADMLLGAASPMRSTALGRHVLKTHQLDEQQHMGKYIAPGKKYPTPHAAFPVWDNNGKPAGAAMVELQSHHQNKGPTLDSEYRLVANERAEFIGLQRASNGETRIATSLEDGIAMATKHPHSGILVSINGAPPPFNVNRMTGGKLVVSDTDAQHLQKESERELPLPQDMTTKEAKRQDEMIKTVAREKEQPDIKLPDDKQQAVNRDDKRLHNDIHQLNKDAELSERQLRKLAEIRDVAKAKFTHELHDKLDKLEREIIKELTKGE</sequence>
<dbReference type="Pfam" id="PF08751">
    <property type="entry name" value="TrwC"/>
    <property type="match status" value="1"/>
</dbReference>
<gene>
    <name evidence="6" type="primary">traI</name>
</gene>
<dbReference type="InterPro" id="IPR014129">
    <property type="entry name" value="Conjug_relaxase_TraI"/>
</dbReference>
<dbReference type="NCBIfam" id="TIGR02760">
    <property type="entry name" value="TraI_TIGR"/>
    <property type="match status" value="1"/>
</dbReference>
<dbReference type="Pfam" id="PF13604">
    <property type="entry name" value="AAA_30"/>
    <property type="match status" value="1"/>
</dbReference>
<evidence type="ECO:0000259" key="1">
    <source>
        <dbReference type="Pfam" id="PF07057"/>
    </source>
</evidence>
<evidence type="ECO:0000259" key="4">
    <source>
        <dbReference type="Pfam" id="PF18340"/>
    </source>
</evidence>
<evidence type="ECO:0000313" key="6">
    <source>
        <dbReference type="EMBL" id="ASD49237.1"/>
    </source>
</evidence>